<feature type="region of interest" description="Disordered" evidence="1">
    <location>
        <begin position="38"/>
        <end position="57"/>
    </location>
</feature>
<dbReference type="Proteomes" id="UP001139354">
    <property type="component" value="Unassembled WGS sequence"/>
</dbReference>
<dbReference type="PROSITE" id="PS51257">
    <property type="entry name" value="PROKAR_LIPOPROTEIN"/>
    <property type="match status" value="1"/>
</dbReference>
<sequence>MTTSRLARPIAALTIACTALLGLTACSGIPFLPGGSAGDATTAPRSEDASGDDGQSTAAACQLVQETITEATDEFENVSSEDPGAVVDAMNAAADRLADMSSEITNDEVAAVLPSLQEMFQNVADVMGAIAEGDVSKLAEMEELGTTFQETGEKFQELCAP</sequence>
<feature type="signal peptide" evidence="2">
    <location>
        <begin position="1"/>
        <end position="21"/>
    </location>
</feature>
<keyword evidence="4" id="KW-1185">Reference proteome</keyword>
<proteinExistence type="predicted"/>
<dbReference type="EMBL" id="JAGTTN010000008">
    <property type="protein sequence ID" value="MCC2033985.1"/>
    <property type="molecule type" value="Genomic_DNA"/>
</dbReference>
<accession>A0A9X1LXN0</accession>
<feature type="chain" id="PRO_5040912743" description="Lipoprotein" evidence="2">
    <location>
        <begin position="22"/>
        <end position="161"/>
    </location>
</feature>
<name>A0A9X1LXN0_9MICO</name>
<dbReference type="RefSeq" id="WP_229385983.1">
    <property type="nucleotide sequence ID" value="NZ_JAGTTN010000008.1"/>
</dbReference>
<dbReference type="AlphaFoldDB" id="A0A9X1LXN0"/>
<evidence type="ECO:0000256" key="2">
    <source>
        <dbReference type="SAM" id="SignalP"/>
    </source>
</evidence>
<keyword evidence="2" id="KW-0732">Signal</keyword>
<gene>
    <name evidence="3" type="ORF">KEC57_17495</name>
</gene>
<evidence type="ECO:0000256" key="1">
    <source>
        <dbReference type="SAM" id="MobiDB-lite"/>
    </source>
</evidence>
<evidence type="ECO:0008006" key="5">
    <source>
        <dbReference type="Google" id="ProtNLM"/>
    </source>
</evidence>
<comment type="caution">
    <text evidence="3">The sequence shown here is derived from an EMBL/GenBank/DDBJ whole genome shotgun (WGS) entry which is preliminary data.</text>
</comment>
<protein>
    <recommendedName>
        <fullName evidence="5">Lipoprotein</fullName>
    </recommendedName>
</protein>
<organism evidence="3 4">
    <name type="scientific">Microbacterium allomyrinae</name>
    <dbReference type="NCBI Taxonomy" id="2830666"/>
    <lineage>
        <taxon>Bacteria</taxon>
        <taxon>Bacillati</taxon>
        <taxon>Actinomycetota</taxon>
        <taxon>Actinomycetes</taxon>
        <taxon>Micrococcales</taxon>
        <taxon>Microbacteriaceae</taxon>
        <taxon>Microbacterium</taxon>
    </lineage>
</organism>
<evidence type="ECO:0000313" key="4">
    <source>
        <dbReference type="Proteomes" id="UP001139354"/>
    </source>
</evidence>
<evidence type="ECO:0000313" key="3">
    <source>
        <dbReference type="EMBL" id="MCC2033985.1"/>
    </source>
</evidence>
<reference evidence="3" key="1">
    <citation type="submission" date="2021-04" db="EMBL/GenBank/DDBJ databases">
        <title>Microbacterium tenobrionis sp. nov. and Microbacterium allomyrinae sp. nov., isolated from larvae of Tenobrio molitor and Allomyrina dichotoma, respectively.</title>
        <authorList>
            <person name="Lee S.D."/>
        </authorList>
    </citation>
    <scope>NUCLEOTIDE SEQUENCE</scope>
    <source>
        <strain evidence="3">BWT-G7</strain>
    </source>
</reference>